<keyword evidence="3" id="KW-1185">Reference proteome</keyword>
<name>A0A484BTC5_DRONA</name>
<evidence type="ECO:0000313" key="3">
    <source>
        <dbReference type="Proteomes" id="UP000295192"/>
    </source>
</evidence>
<sequence length="84" mass="9369">MQLVKKSAKQQQQQRVAALGYACGMDCACGCCSCLATPRFIARPRRFMPEPATTTIIDSEQQQQQQQHPLKPHPDNSYSSSNNN</sequence>
<evidence type="ECO:0000256" key="1">
    <source>
        <dbReference type="SAM" id="MobiDB-lite"/>
    </source>
</evidence>
<gene>
    <name evidence="2" type="ORF">AWZ03_001708</name>
</gene>
<dbReference type="AlphaFoldDB" id="A0A484BTC5"/>
<dbReference type="Proteomes" id="UP000295192">
    <property type="component" value="Unassembled WGS sequence"/>
</dbReference>
<accession>A0A484BTC5</accession>
<protein>
    <submittedName>
        <fullName evidence="2">Uncharacterized protein</fullName>
    </submittedName>
</protein>
<organism evidence="2 3">
    <name type="scientific">Drosophila navojoa</name>
    <name type="common">Fruit fly</name>
    <dbReference type="NCBI Taxonomy" id="7232"/>
    <lineage>
        <taxon>Eukaryota</taxon>
        <taxon>Metazoa</taxon>
        <taxon>Ecdysozoa</taxon>
        <taxon>Arthropoda</taxon>
        <taxon>Hexapoda</taxon>
        <taxon>Insecta</taxon>
        <taxon>Pterygota</taxon>
        <taxon>Neoptera</taxon>
        <taxon>Endopterygota</taxon>
        <taxon>Diptera</taxon>
        <taxon>Brachycera</taxon>
        <taxon>Muscomorpha</taxon>
        <taxon>Ephydroidea</taxon>
        <taxon>Drosophilidae</taxon>
        <taxon>Drosophila</taxon>
    </lineage>
</organism>
<comment type="caution">
    <text evidence="2">The sequence shown here is derived from an EMBL/GenBank/DDBJ whole genome shotgun (WGS) entry which is preliminary data.</text>
</comment>
<evidence type="ECO:0000313" key="2">
    <source>
        <dbReference type="EMBL" id="TDG52038.1"/>
    </source>
</evidence>
<proteinExistence type="predicted"/>
<feature type="region of interest" description="Disordered" evidence="1">
    <location>
        <begin position="47"/>
        <end position="84"/>
    </location>
</feature>
<dbReference type="EMBL" id="LSRL02000006">
    <property type="protein sequence ID" value="TDG52038.1"/>
    <property type="molecule type" value="Genomic_DNA"/>
</dbReference>
<reference evidence="2 3" key="1">
    <citation type="journal article" date="2019" name="J. Hered.">
        <title>An Improved Genome Assembly for Drosophila navojoa, the Basal Species in the mojavensis Cluster.</title>
        <authorList>
            <person name="Vanderlinde T."/>
            <person name="Dupim E.G."/>
            <person name="Nazario-Yepiz N.O."/>
            <person name="Carvalho A.B."/>
        </authorList>
    </citation>
    <scope>NUCLEOTIDE SEQUENCE [LARGE SCALE GENOMIC DNA]</scope>
    <source>
        <strain evidence="2">Navoj_Jal97</strain>
        <tissue evidence="2">Whole organism</tissue>
    </source>
</reference>